<keyword evidence="5 8" id="KW-0418">Kinase</keyword>
<evidence type="ECO:0000256" key="4">
    <source>
        <dbReference type="ARBA" id="ARBA00022679"/>
    </source>
</evidence>
<protein>
    <recommendedName>
        <fullName evidence="2">histidine kinase</fullName>
        <ecNumber evidence="2">2.7.13.3</ecNumber>
    </recommendedName>
</protein>
<dbReference type="SUPFAM" id="SSF47384">
    <property type="entry name" value="Homodimeric domain of signal transducing histidine kinase"/>
    <property type="match status" value="1"/>
</dbReference>
<dbReference type="InterPro" id="IPR036097">
    <property type="entry name" value="HisK_dim/P_sf"/>
</dbReference>
<keyword evidence="9" id="KW-1185">Reference proteome</keyword>
<dbReference type="Pfam" id="PF00512">
    <property type="entry name" value="HisKA"/>
    <property type="match status" value="1"/>
</dbReference>
<dbReference type="PROSITE" id="PS50109">
    <property type="entry name" value="HIS_KIN"/>
    <property type="match status" value="1"/>
</dbReference>
<dbReference type="Pfam" id="PF02518">
    <property type="entry name" value="HATPase_c"/>
    <property type="match status" value="1"/>
</dbReference>
<dbReference type="Proteomes" id="UP000595197">
    <property type="component" value="Plasmid pTT6-2"/>
</dbReference>
<reference evidence="8" key="1">
    <citation type="submission" date="2021-02" db="EMBL/GenBank/DDBJ databases">
        <title>Skermanella TT6 skin isolate.</title>
        <authorList>
            <person name="Lee K."/>
            <person name="Ganzorig M."/>
        </authorList>
    </citation>
    <scope>NUCLEOTIDE SEQUENCE</scope>
    <source>
        <strain evidence="8">TT6</strain>
    </source>
</reference>
<dbReference type="EMBL" id="CP067422">
    <property type="protein sequence ID" value="QQP93422.1"/>
    <property type="molecule type" value="Genomic_DNA"/>
</dbReference>
<evidence type="ECO:0000256" key="1">
    <source>
        <dbReference type="ARBA" id="ARBA00000085"/>
    </source>
</evidence>
<dbReference type="InterPro" id="IPR036890">
    <property type="entry name" value="HATPase_C_sf"/>
</dbReference>
<dbReference type="SUPFAM" id="SSF55785">
    <property type="entry name" value="PYP-like sensor domain (PAS domain)"/>
    <property type="match status" value="2"/>
</dbReference>
<feature type="domain" description="Histidine kinase" evidence="6">
    <location>
        <begin position="262"/>
        <end position="475"/>
    </location>
</feature>
<evidence type="ECO:0000256" key="5">
    <source>
        <dbReference type="ARBA" id="ARBA00022777"/>
    </source>
</evidence>
<keyword evidence="4" id="KW-0808">Transferase</keyword>
<dbReference type="Gene3D" id="3.30.450.20">
    <property type="entry name" value="PAS domain"/>
    <property type="match status" value="2"/>
</dbReference>
<dbReference type="Gene3D" id="1.10.287.130">
    <property type="match status" value="1"/>
</dbReference>
<dbReference type="InterPro" id="IPR035965">
    <property type="entry name" value="PAS-like_dom_sf"/>
</dbReference>
<dbReference type="SMART" id="SM00388">
    <property type="entry name" value="HisKA"/>
    <property type="match status" value="1"/>
</dbReference>
<dbReference type="InterPro" id="IPR000014">
    <property type="entry name" value="PAS"/>
</dbReference>
<gene>
    <name evidence="8" type="ORF">IGS68_32885</name>
</gene>
<dbReference type="SMART" id="SM00387">
    <property type="entry name" value="HATPase_c"/>
    <property type="match status" value="1"/>
</dbReference>
<dbReference type="PROSITE" id="PS50113">
    <property type="entry name" value="PAC"/>
    <property type="match status" value="1"/>
</dbReference>
<dbReference type="NCBIfam" id="TIGR00229">
    <property type="entry name" value="sensory_box"/>
    <property type="match status" value="1"/>
</dbReference>
<accession>A0ABX7BK40</accession>
<proteinExistence type="predicted"/>
<keyword evidence="8" id="KW-0614">Plasmid</keyword>
<keyword evidence="3" id="KW-0597">Phosphoprotein</keyword>
<dbReference type="InterPro" id="IPR013656">
    <property type="entry name" value="PAS_4"/>
</dbReference>
<dbReference type="InterPro" id="IPR004358">
    <property type="entry name" value="Sig_transdc_His_kin-like_C"/>
</dbReference>
<dbReference type="CDD" id="cd00130">
    <property type="entry name" value="PAS"/>
    <property type="match status" value="1"/>
</dbReference>
<sequence>MTVGAGGKFPAFVLGMIRYPLLVVDRDGRVEAASRAAGDLFDAPPETVQGRHLREMGGGAALLQDAVASAVGSEQPVELVIRIRDRRFDIVVEPLRADAGGVSGALIHATEDHGPPTDGDMLSLVLDQLPCAVYWKDRRSRYLGGNRLFAEVVGLGSPRAVPGITDDDIMASLDAEIVRREDEQVMRTGESLVSIEQELELSVGGRSIEKLKVPLRAADGGIIGILCIAQDVTQRKKAEQKLITDKLAAEQASRAKTSFLAAASHDLRQPIQALALFAKLLEKRVTEQASKNLVGLIQQSARSLSDLLEAVIHLSRLEAGEVEPNIGPTLLGELVERLVGEFSHQAVGKGLDFRAVNTDMEVQSDPLLLERILRNLISNAIRYTERGRVLVGCRRRGDRVSIEVWDTGIGIPKDQFGEIFREFHRSRSKNHKAVDGFGIGLAVVDRLTNLLGHRIEVSSVPGKGSVFRIQAEAASACLFHKSPVEMSPIQGKHTDA</sequence>
<dbReference type="RefSeq" id="WP_201082988.1">
    <property type="nucleotide sequence ID" value="NZ_CP067422.1"/>
</dbReference>
<dbReference type="PANTHER" id="PTHR43047:SF9">
    <property type="entry name" value="HISTIDINE KINASE"/>
    <property type="match status" value="1"/>
</dbReference>
<dbReference type="InterPro" id="IPR005467">
    <property type="entry name" value="His_kinase_dom"/>
</dbReference>
<dbReference type="CDD" id="cd00075">
    <property type="entry name" value="HATPase"/>
    <property type="match status" value="1"/>
</dbReference>
<dbReference type="PRINTS" id="PR00344">
    <property type="entry name" value="BCTRLSENSOR"/>
</dbReference>
<dbReference type="Pfam" id="PF08448">
    <property type="entry name" value="PAS_4"/>
    <property type="match status" value="2"/>
</dbReference>
<dbReference type="CDD" id="cd00082">
    <property type="entry name" value="HisKA"/>
    <property type="match status" value="1"/>
</dbReference>
<feature type="domain" description="PAC" evidence="7">
    <location>
        <begin position="193"/>
        <end position="244"/>
    </location>
</feature>
<dbReference type="PANTHER" id="PTHR43047">
    <property type="entry name" value="TWO-COMPONENT HISTIDINE PROTEIN KINASE"/>
    <property type="match status" value="1"/>
</dbReference>
<evidence type="ECO:0000259" key="6">
    <source>
        <dbReference type="PROSITE" id="PS50109"/>
    </source>
</evidence>
<dbReference type="InterPro" id="IPR003594">
    <property type="entry name" value="HATPase_dom"/>
</dbReference>
<dbReference type="SUPFAM" id="SSF55874">
    <property type="entry name" value="ATPase domain of HSP90 chaperone/DNA topoisomerase II/histidine kinase"/>
    <property type="match status" value="1"/>
</dbReference>
<geneLocation type="plasmid" evidence="8 9">
    <name>pTT6-2</name>
</geneLocation>
<dbReference type="InterPro" id="IPR003661">
    <property type="entry name" value="HisK_dim/P_dom"/>
</dbReference>
<name>A0ABX7BK40_9PROT</name>
<comment type="catalytic activity">
    <reaction evidence="1">
        <text>ATP + protein L-histidine = ADP + protein N-phospho-L-histidine.</text>
        <dbReference type="EC" id="2.7.13.3"/>
    </reaction>
</comment>
<evidence type="ECO:0000313" key="8">
    <source>
        <dbReference type="EMBL" id="QQP93422.1"/>
    </source>
</evidence>
<dbReference type="InterPro" id="IPR000700">
    <property type="entry name" value="PAS-assoc_C"/>
</dbReference>
<evidence type="ECO:0000256" key="3">
    <source>
        <dbReference type="ARBA" id="ARBA00022553"/>
    </source>
</evidence>
<dbReference type="Gene3D" id="3.30.565.10">
    <property type="entry name" value="Histidine kinase-like ATPase, C-terminal domain"/>
    <property type="match status" value="1"/>
</dbReference>
<dbReference type="EC" id="2.7.13.3" evidence="2"/>
<organism evidence="8 9">
    <name type="scientific">Skermanella cutis</name>
    <dbReference type="NCBI Taxonomy" id="2775420"/>
    <lineage>
        <taxon>Bacteria</taxon>
        <taxon>Pseudomonadati</taxon>
        <taxon>Pseudomonadota</taxon>
        <taxon>Alphaproteobacteria</taxon>
        <taxon>Rhodospirillales</taxon>
        <taxon>Azospirillaceae</taxon>
        <taxon>Skermanella</taxon>
    </lineage>
</organism>
<evidence type="ECO:0000256" key="2">
    <source>
        <dbReference type="ARBA" id="ARBA00012438"/>
    </source>
</evidence>
<evidence type="ECO:0000259" key="7">
    <source>
        <dbReference type="PROSITE" id="PS50113"/>
    </source>
</evidence>
<evidence type="ECO:0000313" key="9">
    <source>
        <dbReference type="Proteomes" id="UP000595197"/>
    </source>
</evidence>
<dbReference type="GO" id="GO:0016301">
    <property type="term" value="F:kinase activity"/>
    <property type="evidence" value="ECO:0007669"/>
    <property type="project" value="UniProtKB-KW"/>
</dbReference>